<feature type="compositionally biased region" description="Basic and acidic residues" evidence="7">
    <location>
        <begin position="165"/>
        <end position="175"/>
    </location>
</feature>
<sequence>MNSHDSSPTHHRVHDHHYEYPPYQSFDTRSQKQQTQPQYQQQQSQSQSQQLQPAQQQQQQHEPKAPSTLKASPPQYYGTSMESLLDAIEVHPALSASSASPSRSPSPSSSSSDKASASSSSAVTTTTTPTTALLSETATATSSSSRPLMPARTSVKGRMAISNLVDRDDVEDHHTIRSSPSLSPESPPLQLNHHHHHQFQRPQPSSRHRFKPMIPKPSSSPSAEVFKRKWSNLSSANFEEERNAKIRRSIQNHVSSSSQVRPAATERATSPGHASQSFESSDPSTRYQMTTICCLHASVAQKSYGSEKRFLCPPPVVQIKAPANASNSGLSSKPQVAMSVICESGDSLCQRSMLEDDNTGTFRFLYVTGTAKAKSFNLKLKVYGRACLPNGFVANEGEQESVPLSLEESTITGPQPEPYAVFDSSPIAIISKPSKKTAKARNVSSCILAGSLISLFNRINSQTVRTKYLSVQDSELCAKNSSWSAFSVTIVSNGPAVPPRSNSQKTHTRQTSASAPAPITYGTEIILTETETGVQSDRLIVCKVENGRILENACGPICQMQKVALKAVRPDEHGRSVYLSAVGSEHQVGRYMDHSSKAKTMLRYIPATHQPEEDVKDSASKDSSKSAGNDDFLCWTIVGISKFEYTYFESLPTASESDDEEDSKTRSVPHPITPFPTLMNTPVYNAASHTLELVVSNFFSQVGHPHQHASANSSSTHPQPPALQGQHQMRVWLGTRGPLSTHVIRRDASSGTEETTLLVDLPQGEQMMASSEDETSMELPLLFVRHVDGITYNSGAKILFTRPKGGQHWTVQMA</sequence>
<dbReference type="SUPFAM" id="SSF49417">
    <property type="entry name" value="p53-like transcription factors"/>
    <property type="match status" value="1"/>
</dbReference>
<dbReference type="InterPro" id="IPR015350">
    <property type="entry name" value="Beta-trefoil_DNA-bd_dom"/>
</dbReference>
<dbReference type="Proteomes" id="UP000807716">
    <property type="component" value="Unassembled WGS sequence"/>
</dbReference>
<evidence type="ECO:0000256" key="5">
    <source>
        <dbReference type="ARBA" id="ARBA00023163"/>
    </source>
</evidence>
<name>A0A9P6TXB0_9FUNG</name>
<dbReference type="SMART" id="SM01268">
    <property type="entry name" value="BTD"/>
    <property type="match status" value="1"/>
</dbReference>
<dbReference type="Gene3D" id="2.80.10.50">
    <property type="match status" value="1"/>
</dbReference>
<protein>
    <recommendedName>
        <fullName evidence="12">LAG1-DNAbind-domain-containing protein</fullName>
    </recommendedName>
</protein>
<dbReference type="OrthoDB" id="5600360at2759"/>
<dbReference type="Pfam" id="PF09271">
    <property type="entry name" value="LAG1-DNAbind"/>
    <property type="match status" value="1"/>
</dbReference>
<feature type="region of interest" description="Disordered" evidence="7">
    <location>
        <begin position="1"/>
        <end position="225"/>
    </location>
</feature>
<comment type="subcellular location">
    <subcellularLocation>
        <location evidence="1">Nucleus</location>
    </subcellularLocation>
</comment>
<feature type="compositionally biased region" description="Low complexity" evidence="7">
    <location>
        <begin position="92"/>
        <end position="145"/>
    </location>
</feature>
<feature type="region of interest" description="Disordered" evidence="7">
    <location>
        <begin position="250"/>
        <end position="283"/>
    </location>
</feature>
<evidence type="ECO:0000313" key="10">
    <source>
        <dbReference type="EMBL" id="KAG0250647.1"/>
    </source>
</evidence>
<evidence type="ECO:0000313" key="11">
    <source>
        <dbReference type="Proteomes" id="UP000807716"/>
    </source>
</evidence>
<accession>A0A9P6TXB0</accession>
<dbReference type="InterPro" id="IPR015351">
    <property type="entry name" value="RBP-J/Cbf11/Cbf12_DNA-bd"/>
</dbReference>
<feature type="compositionally biased region" description="Low complexity" evidence="7">
    <location>
        <begin position="178"/>
        <end position="191"/>
    </location>
</feature>
<dbReference type="GO" id="GO:0001228">
    <property type="term" value="F:DNA-binding transcription activator activity, RNA polymerase II-specific"/>
    <property type="evidence" value="ECO:0007669"/>
    <property type="project" value="InterPro"/>
</dbReference>
<dbReference type="AlphaFoldDB" id="A0A9P6TXB0"/>
<dbReference type="Pfam" id="PF09270">
    <property type="entry name" value="BTD"/>
    <property type="match status" value="1"/>
</dbReference>
<evidence type="ECO:0000256" key="2">
    <source>
        <dbReference type="ARBA" id="ARBA00009704"/>
    </source>
</evidence>
<gene>
    <name evidence="10" type="ORF">DFQ27_009280</name>
</gene>
<feature type="region of interest" description="Disordered" evidence="7">
    <location>
        <begin position="608"/>
        <end position="627"/>
    </location>
</feature>
<evidence type="ECO:0000256" key="6">
    <source>
        <dbReference type="ARBA" id="ARBA00023242"/>
    </source>
</evidence>
<dbReference type="InterPro" id="IPR037095">
    <property type="entry name" value="RBP-J/Cbf11_DNA-bd_sf"/>
</dbReference>
<dbReference type="InterPro" id="IPR040159">
    <property type="entry name" value="CLS_fam"/>
</dbReference>
<feature type="compositionally biased region" description="Polar residues" evidence="7">
    <location>
        <begin position="251"/>
        <end position="260"/>
    </location>
</feature>
<organism evidence="10 11">
    <name type="scientific">Actinomortierella ambigua</name>
    <dbReference type="NCBI Taxonomy" id="1343610"/>
    <lineage>
        <taxon>Eukaryota</taxon>
        <taxon>Fungi</taxon>
        <taxon>Fungi incertae sedis</taxon>
        <taxon>Mucoromycota</taxon>
        <taxon>Mortierellomycotina</taxon>
        <taxon>Mortierellomycetes</taxon>
        <taxon>Mortierellales</taxon>
        <taxon>Mortierellaceae</taxon>
        <taxon>Actinomortierella</taxon>
    </lineage>
</organism>
<dbReference type="EMBL" id="JAAAJB010000835">
    <property type="protein sequence ID" value="KAG0250647.1"/>
    <property type="molecule type" value="Genomic_DNA"/>
</dbReference>
<feature type="compositionally biased region" description="Polar residues" evidence="7">
    <location>
        <begin position="272"/>
        <end position="283"/>
    </location>
</feature>
<keyword evidence="5" id="KW-0804">Transcription</keyword>
<feature type="region of interest" description="Disordered" evidence="7">
    <location>
        <begin position="653"/>
        <end position="673"/>
    </location>
</feature>
<dbReference type="GO" id="GO:0005634">
    <property type="term" value="C:nucleus"/>
    <property type="evidence" value="ECO:0007669"/>
    <property type="project" value="UniProtKB-SubCell"/>
</dbReference>
<comment type="similarity">
    <text evidence="2">Belongs to the Su(H) family.</text>
</comment>
<dbReference type="SUPFAM" id="SSF110217">
    <property type="entry name" value="DNA-binding protein LAG-1 (CSL)"/>
    <property type="match status" value="1"/>
</dbReference>
<keyword evidence="6" id="KW-0539">Nucleus</keyword>
<keyword evidence="11" id="KW-1185">Reference proteome</keyword>
<feature type="domain" description="Beta-trefoil DNA-binding" evidence="9">
    <location>
        <begin position="445"/>
        <end position="717"/>
    </location>
</feature>
<dbReference type="GO" id="GO:0000978">
    <property type="term" value="F:RNA polymerase II cis-regulatory region sequence-specific DNA binding"/>
    <property type="evidence" value="ECO:0007669"/>
    <property type="project" value="InterPro"/>
</dbReference>
<keyword evidence="3" id="KW-0805">Transcription regulation</keyword>
<evidence type="ECO:0000259" key="8">
    <source>
        <dbReference type="SMART" id="SM01267"/>
    </source>
</evidence>
<evidence type="ECO:0000259" key="9">
    <source>
        <dbReference type="SMART" id="SM01268"/>
    </source>
</evidence>
<dbReference type="PANTHER" id="PTHR10665">
    <property type="entry name" value="RECOMBINING BINDING PROTEIN SUPPRESSOR OF HAIRLESS"/>
    <property type="match status" value="1"/>
</dbReference>
<proteinExistence type="inferred from homology"/>
<feature type="compositionally biased region" description="Basic and acidic residues" evidence="7">
    <location>
        <begin position="610"/>
        <end position="624"/>
    </location>
</feature>
<evidence type="ECO:0000256" key="1">
    <source>
        <dbReference type="ARBA" id="ARBA00004123"/>
    </source>
</evidence>
<feature type="compositionally biased region" description="Low complexity" evidence="7">
    <location>
        <begin position="31"/>
        <end position="60"/>
    </location>
</feature>
<evidence type="ECO:0000256" key="7">
    <source>
        <dbReference type="SAM" id="MobiDB-lite"/>
    </source>
</evidence>
<feature type="region of interest" description="Disordered" evidence="7">
    <location>
        <begin position="704"/>
        <end position="723"/>
    </location>
</feature>
<keyword evidence="4" id="KW-0238">DNA-binding</keyword>
<dbReference type="Gene3D" id="2.60.40.1450">
    <property type="entry name" value="LAG1, DNA binding domain"/>
    <property type="match status" value="1"/>
</dbReference>
<feature type="domain" description="RBP-J/Cbf11/Cbf12 DNA binding" evidence="8">
    <location>
        <begin position="291"/>
        <end position="444"/>
    </location>
</feature>
<feature type="compositionally biased region" description="Polar residues" evidence="7">
    <location>
        <begin position="500"/>
        <end position="514"/>
    </location>
</feature>
<evidence type="ECO:0000256" key="3">
    <source>
        <dbReference type="ARBA" id="ARBA00023015"/>
    </source>
</evidence>
<feature type="region of interest" description="Disordered" evidence="7">
    <location>
        <begin position="495"/>
        <end position="514"/>
    </location>
</feature>
<comment type="caution">
    <text evidence="10">The sequence shown here is derived from an EMBL/GenBank/DDBJ whole genome shotgun (WGS) entry which is preliminary data.</text>
</comment>
<dbReference type="InterPro" id="IPR008967">
    <property type="entry name" value="p53-like_TF_DNA-bd_sf"/>
</dbReference>
<dbReference type="SMART" id="SM01267">
    <property type="entry name" value="LAG1_DNAbind"/>
    <property type="match status" value="1"/>
</dbReference>
<evidence type="ECO:0000256" key="4">
    <source>
        <dbReference type="ARBA" id="ARBA00023125"/>
    </source>
</evidence>
<dbReference type="InterPro" id="IPR036358">
    <property type="entry name" value="BTD_sf"/>
</dbReference>
<reference evidence="10" key="1">
    <citation type="journal article" date="2020" name="Fungal Divers.">
        <title>Resolving the Mortierellaceae phylogeny through synthesis of multi-gene phylogenetics and phylogenomics.</title>
        <authorList>
            <person name="Vandepol N."/>
            <person name="Liber J."/>
            <person name="Desiro A."/>
            <person name="Na H."/>
            <person name="Kennedy M."/>
            <person name="Barry K."/>
            <person name="Grigoriev I.V."/>
            <person name="Miller A.N."/>
            <person name="O'Donnell K."/>
            <person name="Stajich J.E."/>
            <person name="Bonito G."/>
        </authorList>
    </citation>
    <scope>NUCLEOTIDE SEQUENCE</scope>
    <source>
        <strain evidence="10">BC1065</strain>
    </source>
</reference>
<evidence type="ECO:0008006" key="12">
    <source>
        <dbReference type="Google" id="ProtNLM"/>
    </source>
</evidence>
<feature type="compositionally biased region" description="Low complexity" evidence="7">
    <location>
        <begin position="212"/>
        <end position="222"/>
    </location>
</feature>